<name>A0A562QHW0_9BACI</name>
<protein>
    <submittedName>
        <fullName evidence="1">Uncharacterized protein</fullName>
    </submittedName>
</protein>
<accession>A0A562QHW0</accession>
<comment type="caution">
    <text evidence="1">The sequence shown here is derived from an EMBL/GenBank/DDBJ whole genome shotgun (WGS) entry which is preliminary data.</text>
</comment>
<evidence type="ECO:0000313" key="2">
    <source>
        <dbReference type="Proteomes" id="UP000315711"/>
    </source>
</evidence>
<sequence length="103" mass="12163">MNDYELNALLKKFDSLLHEYPDDPSSYFVFKNFLKIFLKIKKTNVLLPTSELITIIQYQKPTLFDLLKKQATDSTYLYFLSTKEMSYDHAKRNLSNLQSQLIS</sequence>
<keyword evidence="2" id="KW-1185">Reference proteome</keyword>
<dbReference type="OrthoDB" id="2923257at2"/>
<gene>
    <name evidence="1" type="ORF">IQ10_02242</name>
</gene>
<proteinExistence type="predicted"/>
<dbReference type="AlphaFoldDB" id="A0A562QHW0"/>
<dbReference type="Proteomes" id="UP000315711">
    <property type="component" value="Unassembled WGS sequence"/>
</dbReference>
<organism evidence="1 2">
    <name type="scientific">Halalkalibacter nanhaiisediminis</name>
    <dbReference type="NCBI Taxonomy" id="688079"/>
    <lineage>
        <taxon>Bacteria</taxon>
        <taxon>Bacillati</taxon>
        <taxon>Bacillota</taxon>
        <taxon>Bacilli</taxon>
        <taxon>Bacillales</taxon>
        <taxon>Bacillaceae</taxon>
        <taxon>Halalkalibacter</taxon>
    </lineage>
</organism>
<reference evidence="1 2" key="1">
    <citation type="journal article" date="2015" name="Stand. Genomic Sci.">
        <title>Genomic Encyclopedia of Bacterial and Archaeal Type Strains, Phase III: the genomes of soil and plant-associated and newly described type strains.</title>
        <authorList>
            <person name="Whitman W.B."/>
            <person name="Woyke T."/>
            <person name="Klenk H.P."/>
            <person name="Zhou Y."/>
            <person name="Lilburn T.G."/>
            <person name="Beck B.J."/>
            <person name="De Vos P."/>
            <person name="Vandamme P."/>
            <person name="Eisen J.A."/>
            <person name="Garrity G."/>
            <person name="Hugenholtz P."/>
            <person name="Kyrpides N.C."/>
        </authorList>
    </citation>
    <scope>NUCLEOTIDE SEQUENCE [LARGE SCALE GENOMIC DNA]</scope>
    <source>
        <strain evidence="1 2">CGMCC 1.10116</strain>
    </source>
</reference>
<dbReference type="RefSeq" id="WP_144450542.1">
    <property type="nucleotide sequence ID" value="NZ_VLKZ01000005.1"/>
</dbReference>
<evidence type="ECO:0000313" key="1">
    <source>
        <dbReference type="EMBL" id="TWI56348.1"/>
    </source>
</evidence>
<dbReference type="EMBL" id="VLKZ01000005">
    <property type="protein sequence ID" value="TWI56348.1"/>
    <property type="molecule type" value="Genomic_DNA"/>
</dbReference>